<name>Q8T2U1_DICDI</name>
<dbReference type="HOGENOM" id="CLU_907401_0_0_1"/>
<keyword evidence="4" id="KW-1185">Reference proteome</keyword>
<evidence type="ECO:0000256" key="1">
    <source>
        <dbReference type="SAM" id="SignalP"/>
    </source>
</evidence>
<dbReference type="PANTHER" id="PTHR34411">
    <property type="entry name" value="DUF6748 DOMAIN-CONTAINING PROTEIN-RELATED"/>
    <property type="match status" value="1"/>
</dbReference>
<dbReference type="InterPro" id="IPR040405">
    <property type="entry name" value="DDB_G0275255-like"/>
</dbReference>
<proteinExistence type="predicted"/>
<dbReference type="RefSeq" id="XP_643750.1">
    <property type="nucleotide sequence ID" value="XM_638658.1"/>
</dbReference>
<evidence type="ECO:0000259" key="2">
    <source>
        <dbReference type="Pfam" id="PF20533"/>
    </source>
</evidence>
<dbReference type="PaxDb" id="44689-DDB0229926"/>
<keyword evidence="1" id="KW-0732">Signal</keyword>
<dbReference type="KEGG" id="ddi:DDB_G0275253"/>
<dbReference type="FunCoup" id="Q8T2U1">
    <property type="interactions" value="744"/>
</dbReference>
<dbReference type="VEuPathDB" id="AmoebaDB:DDB_G0275253"/>
<feature type="domain" description="DUF6748" evidence="2">
    <location>
        <begin position="80"/>
        <end position="171"/>
    </location>
</feature>
<dbReference type="Pfam" id="PF20533">
    <property type="entry name" value="DUF6748"/>
    <property type="match status" value="1"/>
</dbReference>
<evidence type="ECO:0000313" key="3">
    <source>
        <dbReference type="EMBL" id="EAL69907.1"/>
    </source>
</evidence>
<feature type="signal peptide" evidence="1">
    <location>
        <begin position="1"/>
        <end position="21"/>
    </location>
</feature>
<dbReference type="GeneID" id="8619794"/>
<accession>Q554G1</accession>
<accession>Q8T2U1</accession>
<dbReference type="InParanoid" id="Q8T2U1"/>
<dbReference type="EMBL" id="AAFI02000013">
    <property type="protein sequence ID" value="EAL69907.1"/>
    <property type="molecule type" value="Genomic_DNA"/>
</dbReference>
<dbReference type="InterPro" id="IPR046636">
    <property type="entry name" value="DUF6748"/>
</dbReference>
<comment type="caution">
    <text evidence="3">The sequence shown here is derived from an EMBL/GenBank/DDBJ whole genome shotgun (WGS) entry which is preliminary data.</text>
</comment>
<gene>
    <name evidence="3" type="ORF">DDB_G0275253</name>
</gene>
<dbReference type="eggNOG" id="ENOG502RDA3">
    <property type="taxonomic scope" value="Eukaryota"/>
</dbReference>
<dbReference type="Proteomes" id="UP000002195">
    <property type="component" value="Unassembled WGS sequence"/>
</dbReference>
<protein>
    <recommendedName>
        <fullName evidence="2">DUF6748 domain-containing protein</fullName>
    </recommendedName>
</protein>
<dbReference type="OMA" id="DWENINC"/>
<dbReference type="PhylomeDB" id="Q8T2U1"/>
<reference evidence="3 4" key="1">
    <citation type="journal article" date="2005" name="Nature">
        <title>The genome of the social amoeba Dictyostelium discoideum.</title>
        <authorList>
            <consortium name="The Dictyostelium discoideum Sequencing Consortium"/>
            <person name="Eichinger L."/>
            <person name="Pachebat J.A."/>
            <person name="Glockner G."/>
            <person name="Rajandream M.A."/>
            <person name="Sucgang R."/>
            <person name="Berriman M."/>
            <person name="Song J."/>
            <person name="Olsen R."/>
            <person name="Szafranski K."/>
            <person name="Xu Q."/>
            <person name="Tunggal B."/>
            <person name="Kummerfeld S."/>
            <person name="Madera M."/>
            <person name="Konfortov B.A."/>
            <person name="Rivero F."/>
            <person name="Bankier A.T."/>
            <person name="Lehmann R."/>
            <person name="Hamlin N."/>
            <person name="Davies R."/>
            <person name="Gaudet P."/>
            <person name="Fey P."/>
            <person name="Pilcher K."/>
            <person name="Chen G."/>
            <person name="Saunders D."/>
            <person name="Sodergren E."/>
            <person name="Davis P."/>
            <person name="Kerhornou A."/>
            <person name="Nie X."/>
            <person name="Hall N."/>
            <person name="Anjard C."/>
            <person name="Hemphill L."/>
            <person name="Bason N."/>
            <person name="Farbrother P."/>
            <person name="Desany B."/>
            <person name="Just E."/>
            <person name="Morio T."/>
            <person name="Rost R."/>
            <person name="Churcher C."/>
            <person name="Cooper J."/>
            <person name="Haydock S."/>
            <person name="van Driessche N."/>
            <person name="Cronin A."/>
            <person name="Goodhead I."/>
            <person name="Muzny D."/>
            <person name="Mourier T."/>
            <person name="Pain A."/>
            <person name="Lu M."/>
            <person name="Harper D."/>
            <person name="Lindsay R."/>
            <person name="Hauser H."/>
            <person name="James K."/>
            <person name="Quiles M."/>
            <person name="Madan Babu M."/>
            <person name="Saito T."/>
            <person name="Buchrieser C."/>
            <person name="Wardroper A."/>
            <person name="Felder M."/>
            <person name="Thangavelu M."/>
            <person name="Johnson D."/>
            <person name="Knights A."/>
            <person name="Loulseged H."/>
            <person name="Mungall K."/>
            <person name="Oliver K."/>
            <person name="Price C."/>
            <person name="Quail M.A."/>
            <person name="Urushihara H."/>
            <person name="Hernandez J."/>
            <person name="Rabbinowitsch E."/>
            <person name="Steffen D."/>
            <person name="Sanders M."/>
            <person name="Ma J."/>
            <person name="Kohara Y."/>
            <person name="Sharp S."/>
            <person name="Simmonds M."/>
            <person name="Spiegler S."/>
            <person name="Tivey A."/>
            <person name="Sugano S."/>
            <person name="White B."/>
            <person name="Walker D."/>
            <person name="Woodward J."/>
            <person name="Winckler T."/>
            <person name="Tanaka Y."/>
            <person name="Shaulsky G."/>
            <person name="Schleicher M."/>
            <person name="Weinstock G."/>
            <person name="Rosenthal A."/>
            <person name="Cox E.C."/>
            <person name="Chisholm R.L."/>
            <person name="Gibbs R."/>
            <person name="Loomis W.F."/>
            <person name="Platzer M."/>
            <person name="Kay R.R."/>
            <person name="Williams J."/>
            <person name="Dear P.H."/>
            <person name="Noegel A.A."/>
            <person name="Barrell B."/>
            <person name="Kuspa A."/>
        </authorList>
    </citation>
    <scope>NUCLEOTIDE SEQUENCE [LARGE SCALE GENOMIC DNA]</scope>
    <source>
        <strain evidence="3 4">AX4</strain>
    </source>
</reference>
<feature type="chain" id="PRO_5004316305" description="DUF6748 domain-containing protein" evidence="1">
    <location>
        <begin position="22"/>
        <end position="286"/>
    </location>
</feature>
<organism evidence="3 4">
    <name type="scientific">Dictyostelium discoideum</name>
    <name type="common">Social amoeba</name>
    <dbReference type="NCBI Taxonomy" id="44689"/>
    <lineage>
        <taxon>Eukaryota</taxon>
        <taxon>Amoebozoa</taxon>
        <taxon>Evosea</taxon>
        <taxon>Eumycetozoa</taxon>
        <taxon>Dictyostelia</taxon>
        <taxon>Dictyosteliales</taxon>
        <taxon>Dictyosteliaceae</taxon>
        <taxon>Dictyostelium</taxon>
    </lineage>
</organism>
<dbReference type="dictyBase" id="DDB_G0275253"/>
<dbReference type="PANTHER" id="PTHR34411:SF5">
    <property type="entry name" value="DUF6748 DOMAIN-CONTAINING PROTEIN"/>
    <property type="match status" value="1"/>
</dbReference>
<evidence type="ECO:0000313" key="4">
    <source>
        <dbReference type="Proteomes" id="UP000002195"/>
    </source>
</evidence>
<sequence length="286" mass="31780">MIKLFCISAILFIFIFSLGESTLIRPNFYYRIDWENINCIRAPCPQYSAQKVNTNENSTAILSFIYPDGYNKSYLFSEEARSLIIFGSIQPNPNFPTEAKDLKVVRVYKSLPLGNPASATDKYYIFGDNGVRCVTTPCASTDAVLLNIRTKQTVSDILMPYSKNVGKYFDSAWLGSKTVRSDDYGLIGQGTFSSGKITISNAFIHLPDPIGKCDSLPLLKCPGGSIMTYSRNENRCLASPTCTQSSFCTLGMPLCPAGYRLDQFRATEANGCPKYYCDPTFVCKTH</sequence>
<dbReference type="AlphaFoldDB" id="Q8T2U1"/>